<dbReference type="RefSeq" id="WP_377479902.1">
    <property type="nucleotide sequence ID" value="NZ_JBHLTN010000007.1"/>
</dbReference>
<dbReference type="Pfam" id="PF12833">
    <property type="entry name" value="HTH_18"/>
    <property type="match status" value="1"/>
</dbReference>
<dbReference type="PANTHER" id="PTHR47894">
    <property type="entry name" value="HTH-TYPE TRANSCRIPTIONAL REGULATOR GADX"/>
    <property type="match status" value="1"/>
</dbReference>
<keyword evidence="6" id="KW-1185">Reference proteome</keyword>
<name>A0ABV6PP87_9BURK</name>
<organism evidence="5 6">
    <name type="scientific">Ottowia pentelensis</name>
    <dbReference type="NCBI Taxonomy" id="511108"/>
    <lineage>
        <taxon>Bacteria</taxon>
        <taxon>Pseudomonadati</taxon>
        <taxon>Pseudomonadota</taxon>
        <taxon>Betaproteobacteria</taxon>
        <taxon>Burkholderiales</taxon>
        <taxon>Comamonadaceae</taxon>
        <taxon>Ottowia</taxon>
    </lineage>
</organism>
<keyword evidence="1" id="KW-0805">Transcription regulation</keyword>
<dbReference type="InterPro" id="IPR020449">
    <property type="entry name" value="Tscrpt_reg_AraC-type_HTH"/>
</dbReference>
<proteinExistence type="predicted"/>
<dbReference type="InterPro" id="IPR032687">
    <property type="entry name" value="AraC-type_N"/>
</dbReference>
<dbReference type="PRINTS" id="PR00032">
    <property type="entry name" value="HTHARAC"/>
</dbReference>
<evidence type="ECO:0000313" key="6">
    <source>
        <dbReference type="Proteomes" id="UP001589834"/>
    </source>
</evidence>
<dbReference type="InterPro" id="IPR018062">
    <property type="entry name" value="HTH_AraC-typ_CS"/>
</dbReference>
<evidence type="ECO:0000259" key="4">
    <source>
        <dbReference type="PROSITE" id="PS01124"/>
    </source>
</evidence>
<dbReference type="PANTHER" id="PTHR47894:SF1">
    <property type="entry name" value="HTH-TYPE TRANSCRIPTIONAL REGULATOR VQSM"/>
    <property type="match status" value="1"/>
</dbReference>
<dbReference type="InterPro" id="IPR009057">
    <property type="entry name" value="Homeodomain-like_sf"/>
</dbReference>
<evidence type="ECO:0000256" key="1">
    <source>
        <dbReference type="ARBA" id="ARBA00023015"/>
    </source>
</evidence>
<keyword evidence="2" id="KW-0238">DNA-binding</keyword>
<evidence type="ECO:0000256" key="3">
    <source>
        <dbReference type="ARBA" id="ARBA00023163"/>
    </source>
</evidence>
<keyword evidence="3" id="KW-0804">Transcription</keyword>
<dbReference type="SUPFAM" id="SSF46689">
    <property type="entry name" value="Homeodomain-like"/>
    <property type="match status" value="1"/>
</dbReference>
<accession>A0ABV6PP87</accession>
<dbReference type="InterPro" id="IPR018060">
    <property type="entry name" value="HTH_AraC"/>
</dbReference>
<dbReference type="Gene3D" id="1.10.10.60">
    <property type="entry name" value="Homeodomain-like"/>
    <property type="match status" value="1"/>
</dbReference>
<evidence type="ECO:0000313" key="5">
    <source>
        <dbReference type="EMBL" id="MFC0591625.1"/>
    </source>
</evidence>
<reference evidence="5 6" key="1">
    <citation type="submission" date="2024-09" db="EMBL/GenBank/DDBJ databases">
        <authorList>
            <person name="Sun Q."/>
            <person name="Mori K."/>
        </authorList>
    </citation>
    <scope>NUCLEOTIDE SEQUENCE [LARGE SCALE GENOMIC DNA]</scope>
    <source>
        <strain evidence="5 6">NCAIM B.02336</strain>
    </source>
</reference>
<dbReference type="SMART" id="SM00342">
    <property type="entry name" value="HTH_ARAC"/>
    <property type="match status" value="1"/>
</dbReference>
<dbReference type="EMBL" id="JBHLTN010000007">
    <property type="protein sequence ID" value="MFC0591625.1"/>
    <property type="molecule type" value="Genomic_DNA"/>
</dbReference>
<protein>
    <submittedName>
        <fullName evidence="5">AraC family transcriptional regulator</fullName>
    </submittedName>
</protein>
<feature type="domain" description="HTH araC/xylS-type" evidence="4">
    <location>
        <begin position="255"/>
        <end position="352"/>
    </location>
</feature>
<sequence>MNDRSAPEGSAAPWPVQWNLRLYPATPVVLLHDVLAEDGIDGAPVLAATGLSLAQAQSPQTLISRQQLLDACKTIVGMAVAPTFAFRSGLRTRLSYFGMYGFALMSAPDLHTMLHFAIEQQGLTASLVHLWGQQQGDEVEIRIDPLAHRELDVRLYRFLVELHFGMTHRGWRDLTGADFKPLRLCVTFAECASTREVAASLGAEVLFEQQANTFVFDASWLDARPQFGNLIAHDSVCDACAELAAQLKIKSGLAGRVGKSMVDHFGGNPGVEGLAATLGMSERELRRKLHAEGTSYRQIHDDVRAQVAMKYLRDTTLPVESIAASIGFDDAANFRRAFRRWTGQTPVEYRASISPLEPGKPGSVIGGIGVL</sequence>
<dbReference type="Proteomes" id="UP001589834">
    <property type="component" value="Unassembled WGS sequence"/>
</dbReference>
<dbReference type="Pfam" id="PF12625">
    <property type="entry name" value="Arabinose_bd"/>
    <property type="match status" value="1"/>
</dbReference>
<dbReference type="PROSITE" id="PS00041">
    <property type="entry name" value="HTH_ARAC_FAMILY_1"/>
    <property type="match status" value="1"/>
</dbReference>
<dbReference type="PROSITE" id="PS01124">
    <property type="entry name" value="HTH_ARAC_FAMILY_2"/>
    <property type="match status" value="1"/>
</dbReference>
<gene>
    <name evidence="5" type="ORF">ACFFGG_03555</name>
</gene>
<evidence type="ECO:0000256" key="2">
    <source>
        <dbReference type="ARBA" id="ARBA00023125"/>
    </source>
</evidence>
<comment type="caution">
    <text evidence="5">The sequence shown here is derived from an EMBL/GenBank/DDBJ whole genome shotgun (WGS) entry which is preliminary data.</text>
</comment>